<evidence type="ECO:0000313" key="2">
    <source>
        <dbReference type="Proteomes" id="UP000604825"/>
    </source>
</evidence>
<sequence>MPLAAAGALPLAVTDMLHDILCLPANEVCRMQLVCRTWRSPTSDPHIARVHSTRRPAPHVIVIRHHDEDEVVADHEVRVVDLHGKVIKWRRIRRPIGRLMIVHGDLLCASHGWGLTCVVDMVAGAVPDVAAEHRKKVNSATPHCVLGHVPATGEYKVAAADVRGLILGGIVGDAGRWRWRPCPPVTLGIKPGSSSWNVAVVAGLACFLADEIDVEADRLAIFDLATEEWKPATLQEPLTCGADRLLASMDDEDEDDELIMQLIMTLIMPPYRPLVLLHRKHCQLARLGESSVVLYYNVKNGSMELWFLEDMKNDTTARWSKRYTLQCTLFGNDESLHYNYYPLRF</sequence>
<accession>A0A811QU43</accession>
<name>A0A811QU43_9POAL</name>
<dbReference type="PANTHER" id="PTHR31111">
    <property type="entry name" value="BNAA05G37150D PROTEIN-RELATED"/>
    <property type="match status" value="1"/>
</dbReference>
<dbReference type="PANTHER" id="PTHR31111:SF133">
    <property type="entry name" value="OS07G0196600 PROTEIN"/>
    <property type="match status" value="1"/>
</dbReference>
<dbReference type="SUPFAM" id="SSF81383">
    <property type="entry name" value="F-box domain"/>
    <property type="match status" value="1"/>
</dbReference>
<gene>
    <name evidence="1" type="ORF">NCGR_LOCUS44803</name>
</gene>
<keyword evidence="2" id="KW-1185">Reference proteome</keyword>
<dbReference type="InterPro" id="IPR036047">
    <property type="entry name" value="F-box-like_dom_sf"/>
</dbReference>
<dbReference type="Proteomes" id="UP000604825">
    <property type="component" value="Unassembled WGS sequence"/>
</dbReference>
<dbReference type="AlphaFoldDB" id="A0A811QU43"/>
<protein>
    <recommendedName>
        <fullName evidence="3">F-box domain-containing protein</fullName>
    </recommendedName>
</protein>
<dbReference type="EMBL" id="CAJGYO010000011">
    <property type="protein sequence ID" value="CAD6261382.1"/>
    <property type="molecule type" value="Genomic_DNA"/>
</dbReference>
<proteinExistence type="predicted"/>
<dbReference type="OrthoDB" id="666248at2759"/>
<reference evidence="1" key="1">
    <citation type="submission" date="2020-10" db="EMBL/GenBank/DDBJ databases">
        <authorList>
            <person name="Han B."/>
            <person name="Lu T."/>
            <person name="Zhao Q."/>
            <person name="Huang X."/>
            <person name="Zhao Y."/>
        </authorList>
    </citation>
    <scope>NUCLEOTIDE SEQUENCE</scope>
</reference>
<evidence type="ECO:0000313" key="1">
    <source>
        <dbReference type="EMBL" id="CAD6261382.1"/>
    </source>
</evidence>
<evidence type="ECO:0008006" key="3">
    <source>
        <dbReference type="Google" id="ProtNLM"/>
    </source>
</evidence>
<comment type="caution">
    <text evidence="1">The sequence shown here is derived from an EMBL/GenBank/DDBJ whole genome shotgun (WGS) entry which is preliminary data.</text>
</comment>
<organism evidence="1 2">
    <name type="scientific">Miscanthus lutarioriparius</name>
    <dbReference type="NCBI Taxonomy" id="422564"/>
    <lineage>
        <taxon>Eukaryota</taxon>
        <taxon>Viridiplantae</taxon>
        <taxon>Streptophyta</taxon>
        <taxon>Embryophyta</taxon>
        <taxon>Tracheophyta</taxon>
        <taxon>Spermatophyta</taxon>
        <taxon>Magnoliopsida</taxon>
        <taxon>Liliopsida</taxon>
        <taxon>Poales</taxon>
        <taxon>Poaceae</taxon>
        <taxon>PACMAD clade</taxon>
        <taxon>Panicoideae</taxon>
        <taxon>Andropogonodae</taxon>
        <taxon>Andropogoneae</taxon>
        <taxon>Saccharinae</taxon>
        <taxon>Miscanthus</taxon>
    </lineage>
</organism>